<dbReference type="SUPFAM" id="SSF48452">
    <property type="entry name" value="TPR-like"/>
    <property type="match status" value="1"/>
</dbReference>
<evidence type="ECO:0000313" key="1">
    <source>
        <dbReference type="EMBL" id="CRL31498.1"/>
    </source>
</evidence>
<accession>A0A0G4PYC3</accession>
<evidence type="ECO:0000313" key="2">
    <source>
        <dbReference type="Proteomes" id="UP000053732"/>
    </source>
</evidence>
<dbReference type="InterPro" id="IPR011990">
    <property type="entry name" value="TPR-like_helical_dom_sf"/>
</dbReference>
<dbReference type="AlphaFoldDB" id="A0A0G4PYC3"/>
<keyword evidence="2" id="KW-1185">Reference proteome</keyword>
<dbReference type="EMBL" id="HG793313">
    <property type="protein sequence ID" value="CRL31498.1"/>
    <property type="molecule type" value="Genomic_DNA"/>
</dbReference>
<name>A0A0G4PYC3_PENC3</name>
<proteinExistence type="predicted"/>
<dbReference type="STRING" id="1429867.A0A0G4PYC3"/>
<organism evidence="1 2">
    <name type="scientific">Penicillium camemberti (strain FM 013)</name>
    <dbReference type="NCBI Taxonomy" id="1429867"/>
    <lineage>
        <taxon>Eukaryota</taxon>
        <taxon>Fungi</taxon>
        <taxon>Dikarya</taxon>
        <taxon>Ascomycota</taxon>
        <taxon>Pezizomycotina</taxon>
        <taxon>Eurotiomycetes</taxon>
        <taxon>Eurotiomycetidae</taxon>
        <taxon>Eurotiales</taxon>
        <taxon>Aspergillaceae</taxon>
        <taxon>Penicillium</taxon>
    </lineage>
</organism>
<protein>
    <submittedName>
        <fullName evidence="1">Str. FM013</fullName>
    </submittedName>
</protein>
<sequence>MTSRLLPSTSRNEGVTGSIDQTKADIATLRQQYTKLILWEEKCIWFDKKQPQSKIHIPFHRWQALLAIHKHLLQEHEHFFSMSQMPSARAAIRDVPYDYAMFNRMWRYGIYSPLELLHQNLPGSLGPMLHFIYHVSSTLNRFLEFDPALGVILYEQQGDVTRYHMAAQRQHRKHLAGISRYWYRKAADQNPNLPLCHSWATIGIFFDHWEGFTFQRDMAAHFVIAHRLLLENCSGGRLKGSTNDFLSLFPMHIQRPSSRNQHEVYIMSCNIASALGYGTPIYPQVADLFSKKQSSGSANESAPAMETEYLKLNQAFQEIRLTFQTLLVLLRYSNFPNAIPGIHISLAFLWRVSFHRSIMESLEATVPWQAVAGFLNSLFSHNTVFSRIQDEKFPIGEYETAPQLPEDFLIPGQVWSQFYYPNNFFKDTSGYSISIDEMDSEEVVRRHRCLWLGVQIAKVSWHHLGYDSFEGDGTGTDLSYSLVAG</sequence>
<reference evidence="1 2" key="1">
    <citation type="journal article" date="2014" name="Nat. Commun.">
        <title>Multiple recent horizontal transfers of a large genomic region in cheese making fungi.</title>
        <authorList>
            <person name="Cheeseman K."/>
            <person name="Ropars J."/>
            <person name="Renault P."/>
            <person name="Dupont J."/>
            <person name="Gouzy J."/>
            <person name="Branca A."/>
            <person name="Abraham A.L."/>
            <person name="Ceppi M."/>
            <person name="Conseiller E."/>
            <person name="Debuchy R."/>
            <person name="Malagnac F."/>
            <person name="Goarin A."/>
            <person name="Silar P."/>
            <person name="Lacoste S."/>
            <person name="Sallet E."/>
            <person name="Bensimon A."/>
            <person name="Giraud T."/>
            <person name="Brygoo Y."/>
        </authorList>
    </citation>
    <scope>NUCLEOTIDE SEQUENCE [LARGE SCALE GENOMIC DNA]</scope>
    <source>
        <strain evidence="2">FM 013</strain>
    </source>
</reference>
<gene>
    <name evidence="1" type="ORF">PCAMFM013_S4Jg000020</name>
</gene>
<dbReference type="Proteomes" id="UP000053732">
    <property type="component" value="Unassembled WGS sequence"/>
</dbReference>